<evidence type="ECO:0000313" key="1">
    <source>
        <dbReference type="EMBL" id="GGB88656.1"/>
    </source>
</evidence>
<organism evidence="1 2">
    <name type="scientific">Pseudoduganella buxea</name>
    <dbReference type="NCBI Taxonomy" id="1949069"/>
    <lineage>
        <taxon>Bacteria</taxon>
        <taxon>Pseudomonadati</taxon>
        <taxon>Pseudomonadota</taxon>
        <taxon>Betaproteobacteria</taxon>
        <taxon>Burkholderiales</taxon>
        <taxon>Oxalobacteraceae</taxon>
        <taxon>Telluria group</taxon>
        <taxon>Pseudoduganella</taxon>
    </lineage>
</organism>
<dbReference type="Proteomes" id="UP000622638">
    <property type="component" value="Unassembled WGS sequence"/>
</dbReference>
<gene>
    <name evidence="1" type="ORF">GCM10011572_08410</name>
</gene>
<comment type="caution">
    <text evidence="1">The sequence shown here is derived from an EMBL/GenBank/DDBJ whole genome shotgun (WGS) entry which is preliminary data.</text>
</comment>
<accession>A0ABQ1K9F3</accession>
<reference evidence="2" key="1">
    <citation type="journal article" date="2019" name="Int. J. Syst. Evol. Microbiol.">
        <title>The Global Catalogue of Microorganisms (GCM) 10K type strain sequencing project: providing services to taxonomists for standard genome sequencing and annotation.</title>
        <authorList>
            <consortium name="The Broad Institute Genomics Platform"/>
            <consortium name="The Broad Institute Genome Sequencing Center for Infectious Disease"/>
            <person name="Wu L."/>
            <person name="Ma J."/>
        </authorList>
    </citation>
    <scope>NUCLEOTIDE SEQUENCE [LARGE SCALE GENOMIC DNA]</scope>
    <source>
        <strain evidence="2">CGMCC 1.15931</strain>
    </source>
</reference>
<protein>
    <submittedName>
        <fullName evidence="1">Uncharacterized protein</fullName>
    </submittedName>
</protein>
<evidence type="ECO:0000313" key="2">
    <source>
        <dbReference type="Proteomes" id="UP000622638"/>
    </source>
</evidence>
<sequence>MLFIKLKTYQTTAIQKALWAGALASALKNLEHLCGHGGTRLPLYGHIAQAGPGDPPGKRKLGEPPAFYRISEGKARILTAHGGKHANL</sequence>
<name>A0ABQ1K9F3_9BURK</name>
<dbReference type="EMBL" id="BMKG01000002">
    <property type="protein sequence ID" value="GGB88656.1"/>
    <property type="molecule type" value="Genomic_DNA"/>
</dbReference>
<keyword evidence="2" id="KW-1185">Reference proteome</keyword>
<proteinExistence type="predicted"/>